<comment type="caution">
    <text evidence="1">The sequence shown here is derived from an EMBL/GenBank/DDBJ whole genome shotgun (WGS) entry which is preliminary data.</text>
</comment>
<keyword evidence="2" id="KW-1185">Reference proteome</keyword>
<accession>K9E761</accession>
<dbReference type="EMBL" id="ADLF01000004">
    <property type="protein sequence ID" value="EKU91701.1"/>
    <property type="molecule type" value="Genomic_DNA"/>
</dbReference>
<dbReference type="AlphaFoldDB" id="K9E761"/>
<evidence type="ECO:0000313" key="1">
    <source>
        <dbReference type="EMBL" id="EKU91701.1"/>
    </source>
</evidence>
<organism evidence="1 2">
    <name type="scientific">Bacteroides oleiciplenus YIT 12058</name>
    <dbReference type="NCBI Taxonomy" id="742727"/>
    <lineage>
        <taxon>Bacteria</taxon>
        <taxon>Pseudomonadati</taxon>
        <taxon>Bacteroidota</taxon>
        <taxon>Bacteroidia</taxon>
        <taxon>Bacteroidales</taxon>
        <taxon>Bacteroidaceae</taxon>
        <taxon>Bacteroides</taxon>
    </lineage>
</organism>
<reference evidence="1 2" key="1">
    <citation type="submission" date="2012-09" db="EMBL/GenBank/DDBJ databases">
        <title>The Genome Sequence of Bacteroides oleiciplenus YIT 12058.</title>
        <authorList>
            <consortium name="The Broad Institute Genome Sequencing Platform"/>
            <person name="Earl A."/>
            <person name="Ward D."/>
            <person name="Feldgarden M."/>
            <person name="Gevers D."/>
            <person name="Morotomi M."/>
            <person name="Walker B."/>
            <person name="Young S.K."/>
            <person name="Zeng Q."/>
            <person name="Gargeya S."/>
            <person name="Fitzgerald M."/>
            <person name="Haas B."/>
            <person name="Abouelleil A."/>
            <person name="Alvarado L."/>
            <person name="Arachchi H.M."/>
            <person name="Berlin A.M."/>
            <person name="Chapman S.B."/>
            <person name="Goldberg J."/>
            <person name="Griggs A."/>
            <person name="Gujja S."/>
            <person name="Hansen M."/>
            <person name="Howarth C."/>
            <person name="Imamovic A."/>
            <person name="Larimer J."/>
            <person name="McCowen C."/>
            <person name="Montmayeur A."/>
            <person name="Murphy C."/>
            <person name="Neiman D."/>
            <person name="Pearson M."/>
            <person name="Priest M."/>
            <person name="Roberts A."/>
            <person name="Saif S."/>
            <person name="Shea T."/>
            <person name="Sisk P."/>
            <person name="Sykes S."/>
            <person name="Wortman J."/>
            <person name="Nusbaum C."/>
            <person name="Birren B."/>
        </authorList>
    </citation>
    <scope>NUCLEOTIDE SEQUENCE [LARGE SCALE GENOMIC DNA]</scope>
    <source>
        <strain evidence="1 2">YIT 12058</strain>
    </source>
</reference>
<sequence>MLFLFRSKNTKKSMIRKQEKTENIYIFVA</sequence>
<evidence type="ECO:0000313" key="2">
    <source>
        <dbReference type="Proteomes" id="UP000009872"/>
    </source>
</evidence>
<proteinExistence type="predicted"/>
<name>K9E761_9BACE</name>
<gene>
    <name evidence="1" type="ORF">HMPREF9447_01112</name>
</gene>
<dbReference type="Proteomes" id="UP000009872">
    <property type="component" value="Unassembled WGS sequence"/>
</dbReference>
<dbReference type="HOGENOM" id="CLU_3408690_0_0_10"/>
<protein>
    <submittedName>
        <fullName evidence="1">Uncharacterized protein</fullName>
    </submittedName>
</protein>